<dbReference type="EMBL" id="JAQQAF010000009">
    <property type="protein sequence ID" value="KAJ8458682.1"/>
    <property type="molecule type" value="Genomic_DNA"/>
</dbReference>
<dbReference type="AlphaFoldDB" id="A0AAV8PU40"/>
<evidence type="ECO:0000313" key="1">
    <source>
        <dbReference type="EMBL" id="KAJ8458682.1"/>
    </source>
</evidence>
<evidence type="ECO:0000313" key="2">
    <source>
        <dbReference type="Proteomes" id="UP001222027"/>
    </source>
</evidence>
<sequence>MDGASQSEGATGLLCGGPKDVTLSSPAYHTISSVRKHHLNLPGSQQGRFCAYFHGLILPGWATVGGRILYDYSTDTAPLKEISDYGPLELP</sequence>
<accession>A0AAV8PU40</accession>
<dbReference type="Proteomes" id="UP001222027">
    <property type="component" value="Unassembled WGS sequence"/>
</dbReference>
<name>A0AAV8PU40_ENSVE</name>
<comment type="caution">
    <text evidence="1">The sequence shown here is derived from an EMBL/GenBank/DDBJ whole genome shotgun (WGS) entry which is preliminary data.</text>
</comment>
<reference evidence="1 2" key="1">
    <citation type="submission" date="2022-12" db="EMBL/GenBank/DDBJ databases">
        <title>Chromosome-scale assembly of the Ensete ventricosum genome.</title>
        <authorList>
            <person name="Dussert Y."/>
            <person name="Stocks J."/>
            <person name="Wendawek A."/>
            <person name="Woldeyes F."/>
            <person name="Nichols R.A."/>
            <person name="Borrell J.S."/>
        </authorList>
    </citation>
    <scope>NUCLEOTIDE SEQUENCE [LARGE SCALE GENOMIC DNA]</scope>
    <source>
        <strain evidence="2">cv. Maze</strain>
        <tissue evidence="1">Seeds</tissue>
    </source>
</reference>
<proteinExistence type="predicted"/>
<protein>
    <submittedName>
        <fullName evidence="1">Uncharacterized protein</fullName>
    </submittedName>
</protein>
<gene>
    <name evidence="1" type="ORF">OPV22_031608</name>
</gene>
<keyword evidence="2" id="KW-1185">Reference proteome</keyword>
<organism evidence="1 2">
    <name type="scientific">Ensete ventricosum</name>
    <name type="common">Abyssinian banana</name>
    <name type="synonym">Musa ensete</name>
    <dbReference type="NCBI Taxonomy" id="4639"/>
    <lineage>
        <taxon>Eukaryota</taxon>
        <taxon>Viridiplantae</taxon>
        <taxon>Streptophyta</taxon>
        <taxon>Embryophyta</taxon>
        <taxon>Tracheophyta</taxon>
        <taxon>Spermatophyta</taxon>
        <taxon>Magnoliopsida</taxon>
        <taxon>Liliopsida</taxon>
        <taxon>Zingiberales</taxon>
        <taxon>Musaceae</taxon>
        <taxon>Ensete</taxon>
    </lineage>
</organism>